<feature type="compositionally biased region" description="Basic and acidic residues" evidence="1">
    <location>
        <begin position="300"/>
        <end position="309"/>
    </location>
</feature>
<feature type="compositionally biased region" description="Basic residues" evidence="1">
    <location>
        <begin position="80"/>
        <end position="90"/>
    </location>
</feature>
<dbReference type="EMBL" id="AGNL01010641">
    <property type="protein sequence ID" value="EJK68975.1"/>
    <property type="molecule type" value="Genomic_DNA"/>
</dbReference>
<sequence>MVFRERSRSSSNTRTSARVSPRHGVARRPSTATSRSLSREPAGGGLERCNSQDHLKSSGGHGPSEKPDTKPAQNKSLRGMFRRNSNHKTPAKNMSRFHTIPSVRRGRSATPKTRSKSNMSEKKSGLSNKLRSFSRNKKQEVSEIDNDSKDHVQRLRGPSLQPSPPKKRLGIQIRKRGKSMPALHTSKQVEEEGLQQRRNRGENSSGFTRSISASRSQSHSRRNSRSPSSHGERRTHFRRRDGDKPVERRRRPSRNGMVGSGRSSGKKSTRQDELNEHCRKHFMADRLQSRQRSQSNRRSFSREEVDKVPHPTKTRSRSLPPTIIGNGLNIDKGSFERSQRDISPIPSVLSSYKHERRRLKKESASRRKSADKARERSNRERSHNLKEFEGDFSADREINERMRRRDHIRRTKQKISEARQRRDSANRDGALVPYGQAVDAEVTSTNQLVPIETDDNSSSTAGYNDREYGQTWSEENDDASYNRTARHEPVSSPVSTPRSSVANSGVDPPSDYSRMASGPPPPAALLATRSSRSSVDKNPLGRSIDMSEKKSYRDRSSEFESSIQQEDGIDDLGLNGRGGKKSTETESIGSLTLNEDAPSSTGTADRKFISPPLHSDIRSRKPQLSTVRSTVVKLAFKQKWFRNIWLTCLLSYIKSFRGGAQKDRGLRKDSKQEKTPTDPQPSLAHSRSRLKERIQEIQVSEDKDEISEITTPAVLLRAPPPHSRIRALKPQNRNNNEGSTMPLGEDDDGKESRAGILSEVDVRSKVTPVSALTTPNIPPPIATALRSMNSAPVSSQHLQSKKQSPPSENLHQSLPVLDEERVSQTQGTLPQAGNPKQSASSSAYNKFAPPPPRRHRPAPPPRHEHNKDSFQQQKQHFRRQHQPTMATVHNSIEDLAASFFSSSELNRPRKNVTTNPGMSVCPPQPQQQSDNDSVRSERLKPPAPPPKRAHMSHLTRNDLGIAAAQLINMQSQNRGQPNRDFGAGEAPLPFKSQQHIGMHLVGMQLVDNMPYTDYHSGSCGLYSGSCDNFGRPQERGQTVCSWDESFSPGVHTTWSILSEKKKVNKPRSRGSALSRWVACEMTCLKVVIGRGPIVGMPWISQHHARPGLAPAPT</sequence>
<protein>
    <submittedName>
        <fullName evidence="2">Uncharacterized protein</fullName>
    </submittedName>
</protein>
<feature type="compositionally biased region" description="Polar residues" evidence="1">
    <location>
        <begin position="790"/>
        <end position="812"/>
    </location>
</feature>
<dbReference type="AlphaFoldDB" id="K0SU79"/>
<feature type="region of interest" description="Disordered" evidence="1">
    <location>
        <begin position="710"/>
        <end position="751"/>
    </location>
</feature>
<feature type="region of interest" description="Disordered" evidence="1">
    <location>
        <begin position="906"/>
        <end position="952"/>
    </location>
</feature>
<feature type="compositionally biased region" description="Basic and acidic residues" evidence="1">
    <location>
        <begin position="269"/>
        <end position="288"/>
    </location>
</feature>
<feature type="compositionally biased region" description="Basic and acidic residues" evidence="1">
    <location>
        <begin position="361"/>
        <end position="388"/>
    </location>
</feature>
<reference evidence="2 3" key="1">
    <citation type="journal article" date="2012" name="Genome Biol.">
        <title>Genome and low-iron response of an oceanic diatom adapted to chronic iron limitation.</title>
        <authorList>
            <person name="Lommer M."/>
            <person name="Specht M."/>
            <person name="Roy A.S."/>
            <person name="Kraemer L."/>
            <person name="Andreson R."/>
            <person name="Gutowska M.A."/>
            <person name="Wolf J."/>
            <person name="Bergner S.V."/>
            <person name="Schilhabel M.B."/>
            <person name="Klostermeier U.C."/>
            <person name="Beiko R.G."/>
            <person name="Rosenstiel P."/>
            <person name="Hippler M."/>
            <person name="Laroche J."/>
        </authorList>
    </citation>
    <scope>NUCLEOTIDE SEQUENCE [LARGE SCALE GENOMIC DNA]</scope>
    <source>
        <strain evidence="2 3">CCMP1005</strain>
    </source>
</reference>
<evidence type="ECO:0000313" key="2">
    <source>
        <dbReference type="EMBL" id="EJK68975.1"/>
    </source>
</evidence>
<feature type="region of interest" description="Disordered" evidence="1">
    <location>
        <begin position="1"/>
        <end position="388"/>
    </location>
</feature>
<organism evidence="2 3">
    <name type="scientific">Thalassiosira oceanica</name>
    <name type="common">Marine diatom</name>
    <dbReference type="NCBI Taxonomy" id="159749"/>
    <lineage>
        <taxon>Eukaryota</taxon>
        <taxon>Sar</taxon>
        <taxon>Stramenopiles</taxon>
        <taxon>Ochrophyta</taxon>
        <taxon>Bacillariophyta</taxon>
        <taxon>Coscinodiscophyceae</taxon>
        <taxon>Thalassiosirophycidae</taxon>
        <taxon>Thalassiosirales</taxon>
        <taxon>Thalassiosiraceae</taxon>
        <taxon>Thalassiosira</taxon>
    </lineage>
</organism>
<feature type="compositionally biased region" description="Basic residues" evidence="1">
    <location>
        <begin position="165"/>
        <end position="178"/>
    </location>
</feature>
<feature type="compositionally biased region" description="Basic residues" evidence="1">
    <location>
        <begin position="404"/>
        <end position="413"/>
    </location>
</feature>
<keyword evidence="3" id="KW-1185">Reference proteome</keyword>
<feature type="compositionally biased region" description="Low complexity" evidence="1">
    <location>
        <begin position="9"/>
        <end position="19"/>
    </location>
</feature>
<feature type="compositionally biased region" description="Basic and acidic residues" evidence="1">
    <location>
        <begin position="545"/>
        <end position="558"/>
    </location>
</feature>
<name>K0SU79_THAOC</name>
<evidence type="ECO:0000256" key="1">
    <source>
        <dbReference type="SAM" id="MobiDB-lite"/>
    </source>
</evidence>
<feature type="compositionally biased region" description="Basic and acidic residues" evidence="1">
    <location>
        <begin position="414"/>
        <end position="426"/>
    </location>
</feature>
<evidence type="ECO:0000313" key="3">
    <source>
        <dbReference type="Proteomes" id="UP000266841"/>
    </source>
</evidence>
<feature type="compositionally biased region" description="Polar residues" evidence="1">
    <location>
        <begin position="823"/>
        <end position="844"/>
    </location>
</feature>
<feature type="compositionally biased region" description="Basic and acidic residues" evidence="1">
    <location>
        <begin position="137"/>
        <end position="153"/>
    </location>
</feature>
<feature type="compositionally biased region" description="Low complexity" evidence="1">
    <location>
        <begin position="524"/>
        <end position="533"/>
    </location>
</feature>
<feature type="region of interest" description="Disordered" evidence="1">
    <location>
        <begin position="403"/>
        <end position="624"/>
    </location>
</feature>
<feature type="compositionally biased region" description="Basic and acidic residues" evidence="1">
    <location>
        <begin position="230"/>
        <end position="246"/>
    </location>
</feature>
<comment type="caution">
    <text evidence="2">The sequence shown here is derived from an EMBL/GenBank/DDBJ whole genome shotgun (WGS) entry which is preliminary data.</text>
</comment>
<dbReference type="Proteomes" id="UP000266841">
    <property type="component" value="Unassembled WGS sequence"/>
</dbReference>
<feature type="region of interest" description="Disordered" evidence="1">
    <location>
        <begin position="790"/>
        <end position="883"/>
    </location>
</feature>
<dbReference type="OMA" id="FKHERSS"/>
<feature type="compositionally biased region" description="Low complexity" evidence="1">
    <location>
        <begin position="490"/>
        <end position="501"/>
    </location>
</feature>
<accession>K0SU79</accession>
<feature type="compositionally biased region" description="Basic and acidic residues" evidence="1">
    <location>
        <begin position="660"/>
        <end position="676"/>
    </location>
</feature>
<feature type="compositionally biased region" description="Polar residues" evidence="1">
    <location>
        <begin position="585"/>
        <end position="603"/>
    </location>
</feature>
<feature type="compositionally biased region" description="Polar residues" evidence="1">
    <location>
        <begin position="906"/>
        <end position="917"/>
    </location>
</feature>
<gene>
    <name evidence="2" type="ORF">THAOC_09812</name>
</gene>
<feature type="region of interest" description="Disordered" evidence="1">
    <location>
        <begin position="660"/>
        <end position="689"/>
    </location>
</feature>
<proteinExistence type="predicted"/>